<name>A0ABY5RZS2_9HYPH</name>
<dbReference type="Pfam" id="PF00248">
    <property type="entry name" value="Aldo_ket_red"/>
    <property type="match status" value="1"/>
</dbReference>
<dbReference type="InterPro" id="IPR036812">
    <property type="entry name" value="NAD(P)_OxRdtase_dom_sf"/>
</dbReference>
<gene>
    <name evidence="2" type="ORF">HPT29_010295</name>
</gene>
<dbReference type="RefSeq" id="WP_173948685.1">
    <property type="nucleotide sequence ID" value="NZ_CP102845.1"/>
</dbReference>
<accession>A0ABY5RZS2</accession>
<dbReference type="SUPFAM" id="SSF51430">
    <property type="entry name" value="NAD(P)-linked oxidoreductase"/>
    <property type="match status" value="1"/>
</dbReference>
<evidence type="ECO:0000313" key="2">
    <source>
        <dbReference type="EMBL" id="UVF21474.1"/>
    </source>
</evidence>
<protein>
    <submittedName>
        <fullName evidence="2">Aldo/keto reductase</fullName>
    </submittedName>
</protein>
<dbReference type="InterPro" id="IPR023210">
    <property type="entry name" value="NADP_OxRdtase_dom"/>
</dbReference>
<dbReference type="Proteomes" id="UP001017257">
    <property type="component" value="Chromosome"/>
</dbReference>
<keyword evidence="3" id="KW-1185">Reference proteome</keyword>
<evidence type="ECO:0000313" key="3">
    <source>
        <dbReference type="Proteomes" id="UP001017257"/>
    </source>
</evidence>
<dbReference type="EMBL" id="CP102845">
    <property type="protein sequence ID" value="UVF21474.1"/>
    <property type="molecule type" value="Genomic_DNA"/>
</dbReference>
<dbReference type="Gene3D" id="3.20.20.100">
    <property type="entry name" value="NADP-dependent oxidoreductase domain"/>
    <property type="match status" value="1"/>
</dbReference>
<feature type="domain" description="NADP-dependent oxidoreductase" evidence="1">
    <location>
        <begin position="8"/>
        <end position="55"/>
    </location>
</feature>
<proteinExistence type="predicted"/>
<sequence>MLNPTPSRRLNIRLIHRALDARINFIDIANRDTAGESEETVGKALKCRRDSIVLADVGAAQEGRRAPCEMALRRPGSSTNGLLQS</sequence>
<reference evidence="2" key="1">
    <citation type="submission" date="2022-08" db="EMBL/GenBank/DDBJ databases">
        <title>Microvirga terrae sp. nov., isolated from soil.</title>
        <authorList>
            <person name="Kim K.H."/>
            <person name="Seo Y.L."/>
            <person name="Kim J.M."/>
            <person name="Lee J.K."/>
            <person name="Han D.M."/>
            <person name="Jeon C.O."/>
        </authorList>
    </citation>
    <scope>NUCLEOTIDE SEQUENCE</scope>
    <source>
        <strain evidence="2">R24</strain>
    </source>
</reference>
<evidence type="ECO:0000259" key="1">
    <source>
        <dbReference type="Pfam" id="PF00248"/>
    </source>
</evidence>
<organism evidence="2 3">
    <name type="scientific">Microvirga terrae</name>
    <dbReference type="NCBI Taxonomy" id="2740529"/>
    <lineage>
        <taxon>Bacteria</taxon>
        <taxon>Pseudomonadati</taxon>
        <taxon>Pseudomonadota</taxon>
        <taxon>Alphaproteobacteria</taxon>
        <taxon>Hyphomicrobiales</taxon>
        <taxon>Methylobacteriaceae</taxon>
        <taxon>Microvirga</taxon>
    </lineage>
</organism>